<dbReference type="Proteomes" id="UP000243376">
    <property type="component" value="Unassembled WGS sequence"/>
</dbReference>
<feature type="non-terminal residue" evidence="2">
    <location>
        <position position="99"/>
    </location>
</feature>
<evidence type="ECO:0000313" key="3">
    <source>
        <dbReference type="Proteomes" id="UP000243376"/>
    </source>
</evidence>
<dbReference type="Gene3D" id="3.40.30.10">
    <property type="entry name" value="Glutaredoxin"/>
    <property type="match status" value="1"/>
</dbReference>
<dbReference type="PROSITE" id="PS51354">
    <property type="entry name" value="GLUTAREDOXIN_2"/>
    <property type="match status" value="1"/>
</dbReference>
<feature type="chain" id="PRO_5014412973" evidence="1">
    <location>
        <begin position="21"/>
        <end position="99"/>
    </location>
</feature>
<gene>
    <name evidence="2" type="ORF">C0184_00960</name>
</gene>
<evidence type="ECO:0000256" key="1">
    <source>
        <dbReference type="SAM" id="SignalP"/>
    </source>
</evidence>
<organism evidence="2 3">
    <name type="scientific">Chloroflexus aggregans</name>
    <dbReference type="NCBI Taxonomy" id="152260"/>
    <lineage>
        <taxon>Bacteria</taxon>
        <taxon>Bacillati</taxon>
        <taxon>Chloroflexota</taxon>
        <taxon>Chloroflexia</taxon>
        <taxon>Chloroflexales</taxon>
        <taxon>Chloroflexineae</taxon>
        <taxon>Chloroflexaceae</taxon>
        <taxon>Chloroflexus</taxon>
    </lineage>
</organism>
<sequence length="99" mass="10662">MSWLSVLVCIAVLGVSSAFAQSLVVRAVLFYSPTCPHCHTVLDEVLPPLQARYGSQLHILTIDVSTPAGQSLYSAALQTFDVAAYRQGVPALFFGQTHL</sequence>
<comment type="caution">
    <text evidence="2">The sequence shown here is derived from an EMBL/GenBank/DDBJ whole genome shotgun (WGS) entry which is preliminary data.</text>
</comment>
<evidence type="ECO:0000313" key="2">
    <source>
        <dbReference type="EMBL" id="PMP86714.1"/>
    </source>
</evidence>
<protein>
    <submittedName>
        <fullName evidence="2">Vitamin K epoxide reductase</fullName>
    </submittedName>
</protein>
<accession>A0A2J6XF48</accession>
<proteinExistence type="predicted"/>
<dbReference type="InterPro" id="IPR036249">
    <property type="entry name" value="Thioredoxin-like_sf"/>
</dbReference>
<feature type="signal peptide" evidence="1">
    <location>
        <begin position="1"/>
        <end position="20"/>
    </location>
</feature>
<reference evidence="2 3" key="1">
    <citation type="submission" date="2018-01" db="EMBL/GenBank/DDBJ databases">
        <title>Metagenomic assembled genomes from two thermal pools in the Uzon Caldera, Kamchatka, Russia.</title>
        <authorList>
            <person name="Wilkins L."/>
            <person name="Ettinger C."/>
        </authorList>
    </citation>
    <scope>NUCLEOTIDE SEQUENCE [LARGE SCALE GENOMIC DNA]</scope>
    <source>
        <strain evidence="2">ZAV-02</strain>
    </source>
</reference>
<keyword evidence="1" id="KW-0732">Signal</keyword>
<name>A0A2J6XF48_9CHLR</name>
<dbReference type="AlphaFoldDB" id="A0A2J6XF48"/>
<dbReference type="EMBL" id="PNIQ01000072">
    <property type="protein sequence ID" value="PMP86714.1"/>
    <property type="molecule type" value="Genomic_DNA"/>
</dbReference>
<dbReference type="SUPFAM" id="SSF52833">
    <property type="entry name" value="Thioredoxin-like"/>
    <property type="match status" value="1"/>
</dbReference>